<feature type="non-terminal residue" evidence="2">
    <location>
        <position position="1"/>
    </location>
</feature>
<dbReference type="AlphaFoldDB" id="A0AAW0BBE5"/>
<dbReference type="Proteomes" id="UP001362999">
    <property type="component" value="Unassembled WGS sequence"/>
</dbReference>
<comment type="caution">
    <text evidence="2">The sequence shown here is derived from an EMBL/GenBank/DDBJ whole genome shotgun (WGS) entry which is preliminary data.</text>
</comment>
<organism evidence="2 3">
    <name type="scientific">Favolaschia claudopus</name>
    <dbReference type="NCBI Taxonomy" id="2862362"/>
    <lineage>
        <taxon>Eukaryota</taxon>
        <taxon>Fungi</taxon>
        <taxon>Dikarya</taxon>
        <taxon>Basidiomycota</taxon>
        <taxon>Agaricomycotina</taxon>
        <taxon>Agaricomycetes</taxon>
        <taxon>Agaricomycetidae</taxon>
        <taxon>Agaricales</taxon>
        <taxon>Marasmiineae</taxon>
        <taxon>Mycenaceae</taxon>
        <taxon>Favolaschia</taxon>
    </lineage>
</organism>
<dbReference type="EMBL" id="JAWWNJ010000036">
    <property type="protein sequence ID" value="KAK7023113.1"/>
    <property type="molecule type" value="Genomic_DNA"/>
</dbReference>
<accession>A0AAW0BBE5</accession>
<dbReference type="InterPro" id="IPR014752">
    <property type="entry name" value="Arrestin-like_C"/>
</dbReference>
<evidence type="ECO:0008006" key="4">
    <source>
        <dbReference type="Google" id="ProtNLM"/>
    </source>
</evidence>
<sequence length="436" mass="47542">PREFSFVLKNLLGKPFATLTLLAHPVLSGTTPTFLEGSDIDGALKLNLRTSDPVESITLYLRGDLVVAGDPEERMNFFRLGKFLWKSSMGDPRAPDASDGNWTQKLKGEYDFPFSIKLPEFVSDPDGGRHEFRLPHSFAEPSSKLNVDYSLELSINRGKFRSHDRITTSFKLFSMQAPSQSPSQLRQLALQSGVDAPGPYSDPDGWYAFKPVRIKGIPSGERPVSAKCTVFLAKPLCYTRAASIPCAMTIEVDNESESQVADVLASMKPSAVYLQRTVRCSLGQPTINILPCGQATWRASPDALPSSAQRHLRGEIYLQQDLQPTAEINKFQVEYAIAVFSPAAVGSEHQPSTGPLATRSVEIVTQYASGVAQSVPATAPATNSLERNQVAESYYESVREATSGSSPNGDAGGDITLEQLRTAATTMLVYRHYGVT</sequence>
<evidence type="ECO:0000313" key="2">
    <source>
        <dbReference type="EMBL" id="KAK7023113.1"/>
    </source>
</evidence>
<evidence type="ECO:0000256" key="1">
    <source>
        <dbReference type="SAM" id="MobiDB-lite"/>
    </source>
</evidence>
<evidence type="ECO:0000313" key="3">
    <source>
        <dbReference type="Proteomes" id="UP001362999"/>
    </source>
</evidence>
<feature type="region of interest" description="Disordered" evidence="1">
    <location>
        <begin position="395"/>
        <end position="414"/>
    </location>
</feature>
<keyword evidence="3" id="KW-1185">Reference proteome</keyword>
<name>A0AAW0BBE5_9AGAR</name>
<proteinExistence type="predicted"/>
<reference evidence="2 3" key="1">
    <citation type="journal article" date="2024" name="J Genomics">
        <title>Draft genome sequencing and assembly of Favolaschia claudopus CIRM-BRFM 2984 isolated from oak limbs.</title>
        <authorList>
            <person name="Navarro D."/>
            <person name="Drula E."/>
            <person name="Chaduli D."/>
            <person name="Cazenave R."/>
            <person name="Ahrendt S."/>
            <person name="Wang J."/>
            <person name="Lipzen A."/>
            <person name="Daum C."/>
            <person name="Barry K."/>
            <person name="Grigoriev I.V."/>
            <person name="Favel A."/>
            <person name="Rosso M.N."/>
            <person name="Martin F."/>
        </authorList>
    </citation>
    <scope>NUCLEOTIDE SEQUENCE [LARGE SCALE GENOMIC DNA]</scope>
    <source>
        <strain evidence="2 3">CIRM-BRFM 2984</strain>
    </source>
</reference>
<gene>
    <name evidence="2" type="ORF">R3P38DRAFT_2532568</name>
</gene>
<dbReference type="Gene3D" id="2.60.40.640">
    <property type="match status" value="1"/>
</dbReference>
<protein>
    <recommendedName>
        <fullName evidence="4">Arrestin-like N-terminal domain-containing protein</fullName>
    </recommendedName>
</protein>